<dbReference type="Proteomes" id="UP000030746">
    <property type="component" value="Unassembled WGS sequence"/>
</dbReference>
<dbReference type="GO" id="GO:0060271">
    <property type="term" value="P:cilium assembly"/>
    <property type="evidence" value="ECO:0007669"/>
    <property type="project" value="TreeGrafter"/>
</dbReference>
<dbReference type="InterPro" id="IPR055364">
    <property type="entry name" value="PTHB1_CtH_dom"/>
</dbReference>
<dbReference type="Pfam" id="PF23339">
    <property type="entry name" value="PTHB1_CtH"/>
    <property type="match status" value="1"/>
</dbReference>
<feature type="domain" description="PTHB1 platform" evidence="3">
    <location>
        <begin position="527"/>
        <end position="633"/>
    </location>
</feature>
<feature type="domain" description="PTHB1 GAE" evidence="2">
    <location>
        <begin position="445"/>
        <end position="524"/>
    </location>
</feature>
<evidence type="ECO:0000259" key="3">
    <source>
        <dbReference type="Pfam" id="PF23337"/>
    </source>
</evidence>
<reference evidence="6 7" key="1">
    <citation type="journal article" date="2013" name="Nature">
        <title>Insights into bilaterian evolution from three spiralian genomes.</title>
        <authorList>
            <person name="Simakov O."/>
            <person name="Marletaz F."/>
            <person name="Cho S.J."/>
            <person name="Edsinger-Gonzales E."/>
            <person name="Havlak P."/>
            <person name="Hellsten U."/>
            <person name="Kuo D.H."/>
            <person name="Larsson T."/>
            <person name="Lv J."/>
            <person name="Arendt D."/>
            <person name="Savage R."/>
            <person name="Osoegawa K."/>
            <person name="de Jong P."/>
            <person name="Grimwood J."/>
            <person name="Chapman J.A."/>
            <person name="Shapiro H."/>
            <person name="Aerts A."/>
            <person name="Otillar R.P."/>
            <person name="Terry A.Y."/>
            <person name="Boore J.L."/>
            <person name="Grigoriev I.V."/>
            <person name="Lindberg D.R."/>
            <person name="Seaver E.C."/>
            <person name="Weisblat D.A."/>
            <person name="Putnam N.H."/>
            <person name="Rokhsar D.S."/>
        </authorList>
    </citation>
    <scope>NUCLEOTIDE SEQUENCE [LARGE SCALE GENOMIC DNA]</scope>
</reference>
<dbReference type="GeneID" id="20247032"/>
<name>V4B7H3_LOTGI</name>
<dbReference type="GO" id="GO:0016020">
    <property type="term" value="C:membrane"/>
    <property type="evidence" value="ECO:0007669"/>
    <property type="project" value="TreeGrafter"/>
</dbReference>
<dbReference type="InterPro" id="IPR026511">
    <property type="entry name" value="PTHB1"/>
</dbReference>
<dbReference type="CTD" id="20247032"/>
<proteinExistence type="predicted"/>
<dbReference type="InterPro" id="IPR055363">
    <property type="entry name" value="PTHB1_hp_dom"/>
</dbReference>
<feature type="domain" description="PTHB1 N-terminal" evidence="1">
    <location>
        <begin position="1"/>
        <end position="364"/>
    </location>
</feature>
<dbReference type="EMBL" id="KB203470">
    <property type="protein sequence ID" value="ESO84549.1"/>
    <property type="molecule type" value="Genomic_DNA"/>
</dbReference>
<dbReference type="PANTHER" id="PTHR20991:SF0">
    <property type="entry name" value="PROTEIN PTHB1"/>
    <property type="match status" value="1"/>
</dbReference>
<sequence length="853" mass="95303">MSLFKTRDWWSVGVGEEEEFDFGCLTVGNIDNSSDDLGKYNLSQSDMTSHSIRYTHNTDSTTGIKAFDLLETVAMSDNGTSPSELCQARSVTESNQLAVLHPRKLAVYSIKAISGTVEHGQQYQIQLLYEHNLQRTTYNFCYGPFGGVKGKDFICVQSMDGTVSFFEQESFAFCRFLPGALLPGPISYIPRLDSFVIVSSSWQAESYKYQSLASAAESPGVNETQNIKSGKKVVADWTFSLGEPALDIYVMSGIQTSQQFFVFPGERNIFCLSEGGVLKYMSKMEYDPTCFCPYASLAEGTINYMVATTTNSLMVCQDVTLKWAAKLEHVPVQIKVANFQDLKGCIVTLSDDGHLQCSYLGTDPAIFIPPSTEARELNYQAMDLEMSKLQKKIREKAHKSVITPNLKTDDDLQLSVQANQQLDDISVSMIRTLDRDSLYYVFLFQITVKSKTLIENIQIDIHTNWPLASSQYSYEIPSLESGKSTELSVKYYIKGHSLPCNLVSEVTARYLNAVGAPRIVTAKVKLPLKLIVRPVYPMKNAEYKLTIDTNKPPVNLNDIFPDLLGENAGGAGAALGFQFFGGPTVTILASKTSQRYRIQCDQFEAMWLPLKELVERMSSYLNRGKSGDFKPSFDGSLPLQEYFELIEAHFEYRMNSVKCKEMLGQRSSQFRVIQRRLLTKFKDKTPSPLQNLDTLLEGTYRQLLALAEAIEDNDHAQNVTSNNLSSGTYLLNYLIKLWLDLSEEEFNILTAAITPRVNDNDQHGWEEMVDAAVTHLLRTVLAKTAKDTAINPSPLTIPNDTSKVKKHLALFCDRLGKGARLVEGLRGKNLVVQAPVSVSDINSSSGQMIWILP</sequence>
<protein>
    <recommendedName>
        <fullName evidence="8">Protein PTHB1</fullName>
    </recommendedName>
</protein>
<dbReference type="STRING" id="225164.V4B7H3"/>
<evidence type="ECO:0000259" key="5">
    <source>
        <dbReference type="Pfam" id="PF23339"/>
    </source>
</evidence>
<keyword evidence="7" id="KW-1185">Reference proteome</keyword>
<evidence type="ECO:0000259" key="2">
    <source>
        <dbReference type="Pfam" id="PF14728"/>
    </source>
</evidence>
<dbReference type="KEGG" id="lgi:LOTGIDRAFT_222053"/>
<dbReference type="Pfam" id="PF14728">
    <property type="entry name" value="PTHB1_GAE"/>
    <property type="match status" value="1"/>
</dbReference>
<evidence type="ECO:0000259" key="4">
    <source>
        <dbReference type="Pfam" id="PF23338"/>
    </source>
</evidence>
<dbReference type="HOGENOM" id="CLU_015674_1_0_1"/>
<dbReference type="InterPro" id="IPR055362">
    <property type="entry name" value="PTHB1_pf_dom"/>
</dbReference>
<evidence type="ECO:0000259" key="1">
    <source>
        <dbReference type="Pfam" id="PF14727"/>
    </source>
</evidence>
<evidence type="ECO:0000313" key="7">
    <source>
        <dbReference type="Proteomes" id="UP000030746"/>
    </source>
</evidence>
<gene>
    <name evidence="6" type="ORF">LOTGIDRAFT_222053</name>
</gene>
<feature type="domain" description="PTHB1 hairpin" evidence="4">
    <location>
        <begin position="636"/>
        <end position="738"/>
    </location>
</feature>
<organism evidence="6 7">
    <name type="scientific">Lottia gigantea</name>
    <name type="common">Giant owl limpet</name>
    <dbReference type="NCBI Taxonomy" id="225164"/>
    <lineage>
        <taxon>Eukaryota</taxon>
        <taxon>Metazoa</taxon>
        <taxon>Spiralia</taxon>
        <taxon>Lophotrochozoa</taxon>
        <taxon>Mollusca</taxon>
        <taxon>Gastropoda</taxon>
        <taxon>Patellogastropoda</taxon>
        <taxon>Lottioidea</taxon>
        <taxon>Lottiidae</taxon>
        <taxon>Lottia</taxon>
    </lineage>
</organism>
<evidence type="ECO:0008006" key="8">
    <source>
        <dbReference type="Google" id="ProtNLM"/>
    </source>
</evidence>
<dbReference type="Pfam" id="PF23338">
    <property type="entry name" value="PTHB1_hp"/>
    <property type="match status" value="1"/>
</dbReference>
<dbReference type="Pfam" id="PF23337">
    <property type="entry name" value="PTHB1_pf"/>
    <property type="match status" value="1"/>
</dbReference>
<dbReference type="InterPro" id="IPR028073">
    <property type="entry name" value="PHTB1_N_dom"/>
</dbReference>
<dbReference type="Pfam" id="PF14727">
    <property type="entry name" value="PHTB1_N"/>
    <property type="match status" value="1"/>
</dbReference>
<dbReference type="GO" id="GO:0034464">
    <property type="term" value="C:BBSome"/>
    <property type="evidence" value="ECO:0007669"/>
    <property type="project" value="InterPro"/>
</dbReference>
<dbReference type="OMA" id="VPVEDWT"/>
<dbReference type="OrthoDB" id="10262646at2759"/>
<dbReference type="InterPro" id="IPR028074">
    <property type="entry name" value="PHTB1_GAE_dom"/>
</dbReference>
<feature type="domain" description="PTHB1 C-terminal helix bundle" evidence="5">
    <location>
        <begin position="741"/>
        <end position="815"/>
    </location>
</feature>
<accession>V4B7H3</accession>
<dbReference type="PANTHER" id="PTHR20991">
    <property type="entry name" value="PARATHYROID HORMONE-RESPONSIVE B1 GENE"/>
    <property type="match status" value="1"/>
</dbReference>
<dbReference type="AlphaFoldDB" id="V4B7H3"/>
<evidence type="ECO:0000313" key="6">
    <source>
        <dbReference type="EMBL" id="ESO84549.1"/>
    </source>
</evidence>
<dbReference type="RefSeq" id="XP_009064752.1">
    <property type="nucleotide sequence ID" value="XM_009066504.1"/>
</dbReference>